<dbReference type="PANTHER" id="PTHR33022">
    <property type="entry name" value="DUF1985 DOMAIN-CONTAINING PROTEIN"/>
    <property type="match status" value="1"/>
</dbReference>
<sequence length="296" mass="34323">MRGQRDKHGTHLMDCDMARSYLDKAARKMKKFTDRKRRPVHYRIGDKVMVKLNPRQFKSLRSGIKYVIKTVPPHPLRFDISFNRNFATDVEYYVGKKVLNMFKEACFGVFVDMPQSNFQGQIAKCLLMLECKKDNPNEFHVYVKGTVLKFTIFEFALISGLNCTSNIENFHGLLKNTERTVWSSLEAYKDKMSKVVGDLNDTQFDVEYVEDIAQQVNESLDCGVFVAAYAEFLSDQMQNPSLNLDAEYLRKRYAILLWNYGVKKAEKIYSSDHDDSPRVRPFYVPPTDVSNILAIE</sequence>
<protein>
    <recommendedName>
        <fullName evidence="4">Ubiquitin-like protease family profile domain-containing protein</fullName>
    </recommendedName>
</protein>
<evidence type="ECO:0000256" key="3">
    <source>
        <dbReference type="ARBA" id="ARBA00022801"/>
    </source>
</evidence>
<dbReference type="SUPFAM" id="SSF54001">
    <property type="entry name" value="Cysteine proteinases"/>
    <property type="match status" value="1"/>
</dbReference>
<evidence type="ECO:0000259" key="4">
    <source>
        <dbReference type="Pfam" id="PF02902"/>
    </source>
</evidence>
<dbReference type="EMBL" id="MLFT02000007">
    <property type="protein sequence ID" value="PHT43922.1"/>
    <property type="molecule type" value="Genomic_DNA"/>
</dbReference>
<keyword evidence="2" id="KW-0645">Protease</keyword>
<dbReference type="AlphaFoldDB" id="A0A2G2WFB1"/>
<dbReference type="GO" id="GO:0008234">
    <property type="term" value="F:cysteine-type peptidase activity"/>
    <property type="evidence" value="ECO:0007669"/>
    <property type="project" value="InterPro"/>
</dbReference>
<dbReference type="Gene3D" id="3.40.395.10">
    <property type="entry name" value="Adenoviral Proteinase, Chain A"/>
    <property type="match status" value="1"/>
</dbReference>
<dbReference type="Pfam" id="PF02902">
    <property type="entry name" value="Peptidase_C48"/>
    <property type="match status" value="1"/>
</dbReference>
<proteinExistence type="inferred from homology"/>
<evidence type="ECO:0000256" key="1">
    <source>
        <dbReference type="ARBA" id="ARBA00005234"/>
    </source>
</evidence>
<evidence type="ECO:0000313" key="5">
    <source>
        <dbReference type="EMBL" id="PHT43922.1"/>
    </source>
</evidence>
<dbReference type="OrthoDB" id="2020640at2759"/>
<reference evidence="5 6" key="1">
    <citation type="journal article" date="2017" name="Genome Biol.">
        <title>New reference genome sequences of hot pepper reveal the massive evolution of plant disease-resistance genes by retroduplication.</title>
        <authorList>
            <person name="Kim S."/>
            <person name="Park J."/>
            <person name="Yeom S.I."/>
            <person name="Kim Y.M."/>
            <person name="Seo E."/>
            <person name="Kim K.T."/>
            <person name="Kim M.S."/>
            <person name="Lee J.M."/>
            <person name="Cheong K."/>
            <person name="Shin H.S."/>
            <person name="Kim S.B."/>
            <person name="Han K."/>
            <person name="Lee J."/>
            <person name="Park M."/>
            <person name="Lee H.A."/>
            <person name="Lee H.Y."/>
            <person name="Lee Y."/>
            <person name="Oh S."/>
            <person name="Lee J.H."/>
            <person name="Choi E."/>
            <person name="Choi E."/>
            <person name="Lee S.E."/>
            <person name="Jeon J."/>
            <person name="Kim H."/>
            <person name="Choi G."/>
            <person name="Song H."/>
            <person name="Lee J."/>
            <person name="Lee S.C."/>
            <person name="Kwon J.K."/>
            <person name="Lee H.Y."/>
            <person name="Koo N."/>
            <person name="Hong Y."/>
            <person name="Kim R.W."/>
            <person name="Kang W.H."/>
            <person name="Huh J.H."/>
            <person name="Kang B.C."/>
            <person name="Yang T.J."/>
            <person name="Lee Y.H."/>
            <person name="Bennetzen J.L."/>
            <person name="Choi D."/>
        </authorList>
    </citation>
    <scope>NUCLEOTIDE SEQUENCE [LARGE SCALE GENOMIC DNA]</scope>
    <source>
        <strain evidence="6">cv. PBC81</strain>
    </source>
</reference>
<keyword evidence="6" id="KW-1185">Reference proteome</keyword>
<keyword evidence="3" id="KW-0378">Hydrolase</keyword>
<accession>A0A2G2WFB1</accession>
<organism evidence="5 6">
    <name type="scientific">Capsicum baccatum</name>
    <name type="common">Peruvian pepper</name>
    <dbReference type="NCBI Taxonomy" id="33114"/>
    <lineage>
        <taxon>Eukaryota</taxon>
        <taxon>Viridiplantae</taxon>
        <taxon>Streptophyta</taxon>
        <taxon>Embryophyta</taxon>
        <taxon>Tracheophyta</taxon>
        <taxon>Spermatophyta</taxon>
        <taxon>Magnoliopsida</taxon>
        <taxon>eudicotyledons</taxon>
        <taxon>Gunneridae</taxon>
        <taxon>Pentapetalae</taxon>
        <taxon>asterids</taxon>
        <taxon>lamiids</taxon>
        <taxon>Solanales</taxon>
        <taxon>Solanaceae</taxon>
        <taxon>Solanoideae</taxon>
        <taxon>Capsiceae</taxon>
        <taxon>Capsicum</taxon>
    </lineage>
</organism>
<name>A0A2G2WFB1_CAPBA</name>
<comment type="similarity">
    <text evidence="1">Belongs to the peptidase C48 family.</text>
</comment>
<dbReference type="PANTHER" id="PTHR33022:SF13">
    <property type="entry name" value="UBIQUITIN-LIKE PROTEASE FAMILY PROFILE DOMAIN-CONTAINING PROTEIN"/>
    <property type="match status" value="1"/>
</dbReference>
<dbReference type="GO" id="GO:0006508">
    <property type="term" value="P:proteolysis"/>
    <property type="evidence" value="ECO:0007669"/>
    <property type="project" value="UniProtKB-KW"/>
</dbReference>
<comment type="caution">
    <text evidence="5">The sequence shown here is derived from an EMBL/GenBank/DDBJ whole genome shotgun (WGS) entry which is preliminary data.</text>
</comment>
<dbReference type="Proteomes" id="UP000224567">
    <property type="component" value="Unassembled WGS sequence"/>
</dbReference>
<reference evidence="6" key="2">
    <citation type="journal article" date="2017" name="J. Anim. Genet.">
        <title>Multiple reference genome sequences of hot pepper reveal the massive evolution of plant disease resistance genes by retroduplication.</title>
        <authorList>
            <person name="Kim S."/>
            <person name="Park J."/>
            <person name="Yeom S.-I."/>
            <person name="Kim Y.-M."/>
            <person name="Seo E."/>
            <person name="Kim K.-T."/>
            <person name="Kim M.-S."/>
            <person name="Lee J.M."/>
            <person name="Cheong K."/>
            <person name="Shin H.-S."/>
            <person name="Kim S.-B."/>
            <person name="Han K."/>
            <person name="Lee J."/>
            <person name="Park M."/>
            <person name="Lee H.-A."/>
            <person name="Lee H.-Y."/>
            <person name="Lee Y."/>
            <person name="Oh S."/>
            <person name="Lee J.H."/>
            <person name="Choi E."/>
            <person name="Choi E."/>
            <person name="Lee S.E."/>
            <person name="Jeon J."/>
            <person name="Kim H."/>
            <person name="Choi G."/>
            <person name="Song H."/>
            <person name="Lee J."/>
            <person name="Lee S.-C."/>
            <person name="Kwon J.-K."/>
            <person name="Lee H.-Y."/>
            <person name="Koo N."/>
            <person name="Hong Y."/>
            <person name="Kim R.W."/>
            <person name="Kang W.-H."/>
            <person name="Huh J.H."/>
            <person name="Kang B.-C."/>
            <person name="Yang T.-J."/>
            <person name="Lee Y.-H."/>
            <person name="Bennetzen J.L."/>
            <person name="Choi D."/>
        </authorList>
    </citation>
    <scope>NUCLEOTIDE SEQUENCE [LARGE SCALE GENOMIC DNA]</scope>
    <source>
        <strain evidence="6">cv. PBC81</strain>
    </source>
</reference>
<dbReference type="InterPro" id="IPR038765">
    <property type="entry name" value="Papain-like_cys_pep_sf"/>
</dbReference>
<gene>
    <name evidence="5" type="ORF">CQW23_17947</name>
</gene>
<dbReference type="InterPro" id="IPR003653">
    <property type="entry name" value="Peptidase_C48_C"/>
</dbReference>
<feature type="domain" description="Ubiquitin-like protease family profile" evidence="4">
    <location>
        <begin position="189"/>
        <end position="255"/>
    </location>
</feature>
<evidence type="ECO:0000256" key="2">
    <source>
        <dbReference type="ARBA" id="ARBA00022670"/>
    </source>
</evidence>
<evidence type="ECO:0000313" key="6">
    <source>
        <dbReference type="Proteomes" id="UP000224567"/>
    </source>
</evidence>